<dbReference type="AlphaFoldDB" id="A0A4Z2G4I4"/>
<comment type="caution">
    <text evidence="2">The sequence shown here is derived from an EMBL/GenBank/DDBJ whole genome shotgun (WGS) entry which is preliminary data.</text>
</comment>
<reference evidence="2 3" key="1">
    <citation type="submission" date="2019-03" db="EMBL/GenBank/DDBJ databases">
        <title>First draft genome of Liparis tanakae, snailfish: a comprehensive survey of snailfish specific genes.</title>
        <authorList>
            <person name="Kim W."/>
            <person name="Song I."/>
            <person name="Jeong J.-H."/>
            <person name="Kim D."/>
            <person name="Kim S."/>
            <person name="Ryu S."/>
            <person name="Song J.Y."/>
            <person name="Lee S.K."/>
        </authorList>
    </citation>
    <scope>NUCLEOTIDE SEQUENCE [LARGE SCALE GENOMIC DNA]</scope>
    <source>
        <tissue evidence="2">Muscle</tissue>
    </source>
</reference>
<gene>
    <name evidence="2" type="ORF">EYF80_041631</name>
</gene>
<evidence type="ECO:0000313" key="2">
    <source>
        <dbReference type="EMBL" id="TNN48161.1"/>
    </source>
</evidence>
<feature type="compositionally biased region" description="Basic and acidic residues" evidence="1">
    <location>
        <begin position="143"/>
        <end position="161"/>
    </location>
</feature>
<name>A0A4Z2G4I4_9TELE</name>
<feature type="compositionally biased region" description="Basic and acidic residues" evidence="1">
    <location>
        <begin position="117"/>
        <end position="133"/>
    </location>
</feature>
<feature type="region of interest" description="Disordered" evidence="1">
    <location>
        <begin position="117"/>
        <end position="170"/>
    </location>
</feature>
<dbReference type="Proteomes" id="UP000314294">
    <property type="component" value="Unassembled WGS sequence"/>
</dbReference>
<organism evidence="2 3">
    <name type="scientific">Liparis tanakae</name>
    <name type="common">Tanaka's snailfish</name>
    <dbReference type="NCBI Taxonomy" id="230148"/>
    <lineage>
        <taxon>Eukaryota</taxon>
        <taxon>Metazoa</taxon>
        <taxon>Chordata</taxon>
        <taxon>Craniata</taxon>
        <taxon>Vertebrata</taxon>
        <taxon>Euteleostomi</taxon>
        <taxon>Actinopterygii</taxon>
        <taxon>Neopterygii</taxon>
        <taxon>Teleostei</taxon>
        <taxon>Neoteleostei</taxon>
        <taxon>Acanthomorphata</taxon>
        <taxon>Eupercaria</taxon>
        <taxon>Perciformes</taxon>
        <taxon>Cottioidei</taxon>
        <taxon>Cottales</taxon>
        <taxon>Liparidae</taxon>
        <taxon>Liparis</taxon>
    </lineage>
</organism>
<keyword evidence="3" id="KW-1185">Reference proteome</keyword>
<dbReference type="EMBL" id="SRLO01000708">
    <property type="protein sequence ID" value="TNN48161.1"/>
    <property type="molecule type" value="Genomic_DNA"/>
</dbReference>
<proteinExistence type="predicted"/>
<evidence type="ECO:0000313" key="3">
    <source>
        <dbReference type="Proteomes" id="UP000314294"/>
    </source>
</evidence>
<feature type="region of interest" description="Disordered" evidence="1">
    <location>
        <begin position="29"/>
        <end position="74"/>
    </location>
</feature>
<feature type="region of interest" description="Disordered" evidence="1">
    <location>
        <begin position="1"/>
        <end position="20"/>
    </location>
</feature>
<protein>
    <submittedName>
        <fullName evidence="2">Uncharacterized protein</fullName>
    </submittedName>
</protein>
<evidence type="ECO:0000256" key="1">
    <source>
        <dbReference type="SAM" id="MobiDB-lite"/>
    </source>
</evidence>
<accession>A0A4Z2G4I4</accession>
<sequence length="170" mass="18607">MECPDSDSDSHNKHGPLLLQSTRVFCTGKRHRQHRVSPAPRRAPVELRETLQGPKRNSGQVPGRRRGARCVTTSSSAADLNDALTCHAQVEMNRQQDSAGPISHSVNPEGAVIKAAGDDLSHPQRDLAIRGEETSVFSNRGPGNERREEKKKGEGDGEPRGQDTWGFVEL</sequence>